<dbReference type="PANTHER" id="PTHR33602:SF1">
    <property type="entry name" value="REGULATORY PROTEIN RECX FAMILY PROTEIN"/>
    <property type="match status" value="1"/>
</dbReference>
<dbReference type="Proteomes" id="UP000095767">
    <property type="component" value="Unassembled WGS sequence"/>
</dbReference>
<organism evidence="4 5">
    <name type="scientific">Dichanthelium oligosanthes</name>
    <dbReference type="NCBI Taxonomy" id="888268"/>
    <lineage>
        <taxon>Eukaryota</taxon>
        <taxon>Viridiplantae</taxon>
        <taxon>Streptophyta</taxon>
        <taxon>Embryophyta</taxon>
        <taxon>Tracheophyta</taxon>
        <taxon>Spermatophyta</taxon>
        <taxon>Magnoliopsida</taxon>
        <taxon>Liliopsida</taxon>
        <taxon>Poales</taxon>
        <taxon>Poaceae</taxon>
        <taxon>PACMAD clade</taxon>
        <taxon>Panicoideae</taxon>
        <taxon>Panicodae</taxon>
        <taxon>Paniceae</taxon>
        <taxon>Dichantheliinae</taxon>
        <taxon>Dichanthelium</taxon>
    </lineage>
</organism>
<dbReference type="PANTHER" id="PTHR33602">
    <property type="entry name" value="REGULATORY PROTEIN RECX FAMILY PROTEIN"/>
    <property type="match status" value="1"/>
</dbReference>
<dbReference type="OrthoDB" id="543346at2759"/>
<dbReference type="Gene3D" id="1.10.10.10">
    <property type="entry name" value="Winged helix-like DNA-binding domain superfamily/Winged helix DNA-binding domain"/>
    <property type="match status" value="1"/>
</dbReference>
<evidence type="ECO:0000259" key="3">
    <source>
        <dbReference type="Pfam" id="PF21982"/>
    </source>
</evidence>
<evidence type="ECO:0000256" key="2">
    <source>
        <dbReference type="ARBA" id="ARBA00022490"/>
    </source>
</evidence>
<dbReference type="AlphaFoldDB" id="A0A1E5WAM9"/>
<comment type="subcellular location">
    <subcellularLocation>
        <location evidence="1">Cytoplasm</location>
    </subcellularLocation>
</comment>
<feature type="non-terminal residue" evidence="4">
    <location>
        <position position="288"/>
    </location>
</feature>
<accession>A0A1E5WAM9</accession>
<keyword evidence="5" id="KW-1185">Reference proteome</keyword>
<dbReference type="STRING" id="888268.A0A1E5WAM9"/>
<dbReference type="InterPro" id="IPR003783">
    <property type="entry name" value="Regulatory_RecX"/>
</dbReference>
<dbReference type="InterPro" id="IPR053926">
    <property type="entry name" value="RecX_HTH_1st"/>
</dbReference>
<gene>
    <name evidence="4" type="ORF">BAE44_0004692</name>
</gene>
<comment type="caution">
    <text evidence="4">The sequence shown here is derived from an EMBL/GenBank/DDBJ whole genome shotgun (WGS) entry which is preliminary data.</text>
</comment>
<evidence type="ECO:0000256" key="1">
    <source>
        <dbReference type="ARBA" id="ARBA00004496"/>
    </source>
</evidence>
<sequence length="288" mass="30215">MSALAASRRLLHLRPGLELCLLSRPLTPVSSWYLSTLIPTPGPTLVDLSPKFTNVSFCRGKGMAHFPREPPHRNLVSCRAFEEGNAAKDKAMPSLDEQLSHCKDGSGTALDPIVNNFPNELAQLSLEEEASDDVVCGISESVVRDAGKAAIELLAARAFTVSELRKKLRSKNYPVDAVDAVVADFKSRSGGTEENFITVVTDHFKNPFGSFTSYASAALGPSDESDGLGVLGASAGASAGLGADADPLGASELDAEELEVLAPSAKGATATAARRITTSARARAMAES</sequence>
<protein>
    <recommendedName>
        <fullName evidence="3">RecX first three-helical domain-containing protein</fullName>
    </recommendedName>
</protein>
<proteinExistence type="predicted"/>
<keyword evidence="2" id="KW-0963">Cytoplasm</keyword>
<evidence type="ECO:0000313" key="5">
    <source>
        <dbReference type="Proteomes" id="UP000095767"/>
    </source>
</evidence>
<dbReference type="EMBL" id="LWDX02015725">
    <property type="protein sequence ID" value="OEL34298.1"/>
    <property type="molecule type" value="Genomic_DNA"/>
</dbReference>
<dbReference type="InterPro" id="IPR036388">
    <property type="entry name" value="WH-like_DNA-bd_sf"/>
</dbReference>
<evidence type="ECO:0000313" key="4">
    <source>
        <dbReference type="EMBL" id="OEL34298.1"/>
    </source>
</evidence>
<reference evidence="4 5" key="1">
    <citation type="submission" date="2016-09" db="EMBL/GenBank/DDBJ databases">
        <title>The draft genome of Dichanthelium oligosanthes: A C3 panicoid grass species.</title>
        <authorList>
            <person name="Studer A.J."/>
            <person name="Schnable J.C."/>
            <person name="Brutnell T.P."/>
        </authorList>
    </citation>
    <scope>NUCLEOTIDE SEQUENCE [LARGE SCALE GENOMIC DNA]</scope>
    <source>
        <strain evidence="5">cv. Kellogg 1175</strain>
        <tissue evidence="4">Leaf</tissue>
    </source>
</reference>
<name>A0A1E5WAM9_9POAL</name>
<dbReference type="Pfam" id="PF21982">
    <property type="entry name" value="RecX_HTH1"/>
    <property type="match status" value="1"/>
</dbReference>
<dbReference type="GO" id="GO:0005737">
    <property type="term" value="C:cytoplasm"/>
    <property type="evidence" value="ECO:0007669"/>
    <property type="project" value="UniProtKB-SubCell"/>
</dbReference>
<dbReference type="GO" id="GO:0006282">
    <property type="term" value="P:regulation of DNA repair"/>
    <property type="evidence" value="ECO:0007669"/>
    <property type="project" value="InterPro"/>
</dbReference>
<feature type="domain" description="RecX first three-helical" evidence="3">
    <location>
        <begin position="149"/>
        <end position="183"/>
    </location>
</feature>